<feature type="active site" description="Charge relay system" evidence="5">
    <location>
        <position position="324"/>
    </location>
</feature>
<dbReference type="PRINTS" id="PR00723">
    <property type="entry name" value="SUBTILISIN"/>
</dbReference>
<dbReference type="InterPro" id="IPR010259">
    <property type="entry name" value="S8pro/Inhibitor_I9"/>
</dbReference>
<protein>
    <recommendedName>
        <fullName evidence="12">Peptidase inhibitor I9</fullName>
    </recommendedName>
</protein>
<dbReference type="InterPro" id="IPR050131">
    <property type="entry name" value="Peptidase_S8_subtilisin-like"/>
</dbReference>
<evidence type="ECO:0000256" key="1">
    <source>
        <dbReference type="ARBA" id="ARBA00011073"/>
    </source>
</evidence>
<feature type="domain" description="Inhibitor I9" evidence="9">
    <location>
        <begin position="66"/>
        <end position="106"/>
    </location>
</feature>
<dbReference type="InterPro" id="IPR022398">
    <property type="entry name" value="Peptidase_S8_His-AS"/>
</dbReference>
<dbReference type="InterPro" id="IPR015500">
    <property type="entry name" value="Peptidase_S8_subtilisin-rel"/>
</dbReference>
<organism evidence="10 11">
    <name type="scientific">Amycolatopsis minnesotensis</name>
    <dbReference type="NCBI Taxonomy" id="337894"/>
    <lineage>
        <taxon>Bacteria</taxon>
        <taxon>Bacillati</taxon>
        <taxon>Actinomycetota</taxon>
        <taxon>Actinomycetes</taxon>
        <taxon>Pseudonocardiales</taxon>
        <taxon>Pseudonocardiaceae</taxon>
        <taxon>Amycolatopsis</taxon>
    </lineage>
</organism>
<dbReference type="SUPFAM" id="SSF54897">
    <property type="entry name" value="Protease propeptides/inhibitors"/>
    <property type="match status" value="1"/>
</dbReference>
<evidence type="ECO:0000256" key="7">
    <source>
        <dbReference type="SAM" id="SignalP"/>
    </source>
</evidence>
<dbReference type="PANTHER" id="PTHR43806">
    <property type="entry name" value="PEPTIDASE S8"/>
    <property type="match status" value="1"/>
</dbReference>
<evidence type="ECO:0000256" key="5">
    <source>
        <dbReference type="PROSITE-ProRule" id="PRU01240"/>
    </source>
</evidence>
<keyword evidence="4 5" id="KW-0720">Serine protease</keyword>
<dbReference type="PROSITE" id="PS00136">
    <property type="entry name" value="SUBTILASE_ASP"/>
    <property type="match status" value="1"/>
</dbReference>
<evidence type="ECO:0000259" key="9">
    <source>
        <dbReference type="Pfam" id="PF05922"/>
    </source>
</evidence>
<comment type="similarity">
    <text evidence="1 5 6">Belongs to the peptidase S8 family.</text>
</comment>
<dbReference type="InterPro" id="IPR023828">
    <property type="entry name" value="Peptidase_S8_Ser-AS"/>
</dbReference>
<proteinExistence type="inferred from homology"/>
<evidence type="ECO:0000256" key="2">
    <source>
        <dbReference type="ARBA" id="ARBA00022670"/>
    </source>
</evidence>
<feature type="chain" id="PRO_5046334766" description="Peptidase inhibitor I9" evidence="7">
    <location>
        <begin position="27"/>
        <end position="379"/>
    </location>
</feature>
<dbReference type="PROSITE" id="PS51892">
    <property type="entry name" value="SUBTILASE"/>
    <property type="match status" value="1"/>
</dbReference>
<keyword evidence="7" id="KW-0732">Signal</keyword>
<dbReference type="InterPro" id="IPR037045">
    <property type="entry name" value="S8pro/Inhibitor_I9_sf"/>
</dbReference>
<dbReference type="PROSITE" id="PS00138">
    <property type="entry name" value="SUBTILASE_SER"/>
    <property type="match status" value="1"/>
</dbReference>
<dbReference type="SUPFAM" id="SSF52743">
    <property type="entry name" value="Subtilisin-like"/>
    <property type="match status" value="1"/>
</dbReference>
<feature type="active site" description="Charge relay system" evidence="5">
    <location>
        <position position="174"/>
    </location>
</feature>
<dbReference type="Gene3D" id="3.30.70.80">
    <property type="entry name" value="Peptidase S8 propeptide/proteinase inhibitor I9"/>
    <property type="match status" value="1"/>
</dbReference>
<feature type="signal peptide" evidence="7">
    <location>
        <begin position="1"/>
        <end position="26"/>
    </location>
</feature>
<dbReference type="PROSITE" id="PS00137">
    <property type="entry name" value="SUBTILASE_HIS"/>
    <property type="match status" value="1"/>
</dbReference>
<dbReference type="InterPro" id="IPR034193">
    <property type="entry name" value="PCSK9_ProteinaseK-like"/>
</dbReference>
<dbReference type="PANTHER" id="PTHR43806:SF11">
    <property type="entry name" value="CEREVISIN-RELATED"/>
    <property type="match status" value="1"/>
</dbReference>
<feature type="domain" description="Peptidase S8/S53" evidence="8">
    <location>
        <begin position="136"/>
        <end position="360"/>
    </location>
</feature>
<dbReference type="Gene3D" id="3.40.50.200">
    <property type="entry name" value="Peptidase S8/S53 domain"/>
    <property type="match status" value="1"/>
</dbReference>
<feature type="active site" description="Charge relay system" evidence="5">
    <location>
        <position position="143"/>
    </location>
</feature>
<dbReference type="RefSeq" id="WP_344421930.1">
    <property type="nucleotide sequence ID" value="NZ_BAAANN010000017.1"/>
</dbReference>
<keyword evidence="3 5" id="KW-0378">Hydrolase</keyword>
<dbReference type="InterPro" id="IPR036852">
    <property type="entry name" value="Peptidase_S8/S53_dom_sf"/>
</dbReference>
<dbReference type="Pfam" id="PF00082">
    <property type="entry name" value="Peptidase_S8"/>
    <property type="match status" value="1"/>
</dbReference>
<evidence type="ECO:0008006" key="12">
    <source>
        <dbReference type="Google" id="ProtNLM"/>
    </source>
</evidence>
<dbReference type="CDD" id="cd04077">
    <property type="entry name" value="Peptidases_S8_PCSK9_ProteinaseK_like"/>
    <property type="match status" value="1"/>
</dbReference>
<evidence type="ECO:0000313" key="10">
    <source>
        <dbReference type="EMBL" id="GAA1967215.1"/>
    </source>
</evidence>
<keyword evidence="11" id="KW-1185">Reference proteome</keyword>
<reference evidence="10 11" key="1">
    <citation type="journal article" date="2019" name="Int. J. Syst. Evol. Microbiol.">
        <title>The Global Catalogue of Microorganisms (GCM) 10K type strain sequencing project: providing services to taxonomists for standard genome sequencing and annotation.</title>
        <authorList>
            <consortium name="The Broad Institute Genomics Platform"/>
            <consortium name="The Broad Institute Genome Sequencing Center for Infectious Disease"/>
            <person name="Wu L."/>
            <person name="Ma J."/>
        </authorList>
    </citation>
    <scope>NUCLEOTIDE SEQUENCE [LARGE SCALE GENOMIC DNA]</scope>
    <source>
        <strain evidence="10 11">JCM 14545</strain>
    </source>
</reference>
<evidence type="ECO:0000256" key="6">
    <source>
        <dbReference type="RuleBase" id="RU003355"/>
    </source>
</evidence>
<gene>
    <name evidence="10" type="ORF">GCM10009754_44750</name>
</gene>
<keyword evidence="2 5" id="KW-0645">Protease</keyword>
<evidence type="ECO:0000313" key="11">
    <source>
        <dbReference type="Proteomes" id="UP001501116"/>
    </source>
</evidence>
<evidence type="ECO:0000256" key="4">
    <source>
        <dbReference type="ARBA" id="ARBA00022825"/>
    </source>
</evidence>
<dbReference type="InterPro" id="IPR023827">
    <property type="entry name" value="Peptidase_S8_Asp-AS"/>
</dbReference>
<sequence length="379" mass="38200">MRKLTIGAGVLAVAACTTLTLGSAQAAPTLAPFTPAAADGVAGEYIVQVKPGEDAAQVARALGVAPTHVYETVLNGFSARLDDAKLQQVRAKGGVASVEQNARVQVDAVGSWGQDRIDQPKLPLDNSYVTTSTGSGVNAYIIDTGILPTHPEFGGRAKVAYDATGGNGIDCNGHGTHVAGTIGSNTYGVAKGVKLFGVRVLNCGGSGSNTDVIEGMDWVAKNAVKPAVANMSLGGAKNASVNSAATRLAQSGVFLAVAAGNESQNASNVSPASAPGVFTVAASDISDKSASFTNYGKDVELYAPGVNIKSTWLSNGTKSISGTSMATPHVVGVAALYKSSKGDASEATLTTWLQANSSKNVITGVPAGTYNGLLQTAGL</sequence>
<dbReference type="InterPro" id="IPR000209">
    <property type="entry name" value="Peptidase_S8/S53_dom"/>
</dbReference>
<accession>A0ABN2RDQ5</accession>
<evidence type="ECO:0000259" key="8">
    <source>
        <dbReference type="Pfam" id="PF00082"/>
    </source>
</evidence>
<name>A0ABN2RDQ5_9PSEU</name>
<evidence type="ECO:0000256" key="3">
    <source>
        <dbReference type="ARBA" id="ARBA00022801"/>
    </source>
</evidence>
<dbReference type="Proteomes" id="UP001501116">
    <property type="component" value="Unassembled WGS sequence"/>
</dbReference>
<dbReference type="EMBL" id="BAAANN010000017">
    <property type="protein sequence ID" value="GAA1967215.1"/>
    <property type="molecule type" value="Genomic_DNA"/>
</dbReference>
<comment type="caution">
    <text evidence="10">The sequence shown here is derived from an EMBL/GenBank/DDBJ whole genome shotgun (WGS) entry which is preliminary data.</text>
</comment>
<dbReference type="PROSITE" id="PS51257">
    <property type="entry name" value="PROKAR_LIPOPROTEIN"/>
    <property type="match status" value="1"/>
</dbReference>
<dbReference type="Pfam" id="PF05922">
    <property type="entry name" value="Inhibitor_I9"/>
    <property type="match status" value="1"/>
</dbReference>